<dbReference type="Proteomes" id="UP000000343">
    <property type="component" value="Chromosome"/>
</dbReference>
<gene>
    <name evidence="2" type="ordered locus">AciX9_3618</name>
</gene>
<dbReference type="RefSeq" id="WP_013581932.1">
    <property type="nucleotide sequence ID" value="NC_015064.1"/>
</dbReference>
<reference evidence="3" key="1">
    <citation type="submission" date="2011-01" db="EMBL/GenBank/DDBJ databases">
        <title>Complete sequence of chromosome of Acidobacterium sp. MP5ACTX9.</title>
        <authorList>
            <consortium name="US DOE Joint Genome Institute"/>
            <person name="Lucas S."/>
            <person name="Copeland A."/>
            <person name="Lapidus A."/>
            <person name="Cheng J.-F."/>
            <person name="Goodwin L."/>
            <person name="Pitluck S."/>
            <person name="Teshima H."/>
            <person name="Detter J.C."/>
            <person name="Han C."/>
            <person name="Tapia R."/>
            <person name="Land M."/>
            <person name="Hauser L."/>
            <person name="Kyrpides N."/>
            <person name="Ivanova N."/>
            <person name="Ovchinnikova G."/>
            <person name="Pagani I."/>
            <person name="Rawat S.R."/>
            <person name="Mannisto M."/>
            <person name="Haggblom M.M."/>
            <person name="Woyke T."/>
        </authorList>
    </citation>
    <scope>NUCLEOTIDE SEQUENCE [LARGE SCALE GENOMIC DNA]</scope>
    <source>
        <strain evidence="3">MP5ACTX9</strain>
    </source>
</reference>
<dbReference type="KEGG" id="acm:AciX9_3618"/>
<organism evidence="3">
    <name type="scientific">Granulicella tundricola (strain ATCC BAA-1859 / DSM 23138 / MP5ACTX9)</name>
    <dbReference type="NCBI Taxonomy" id="1198114"/>
    <lineage>
        <taxon>Bacteria</taxon>
        <taxon>Pseudomonadati</taxon>
        <taxon>Acidobacteriota</taxon>
        <taxon>Terriglobia</taxon>
        <taxon>Terriglobales</taxon>
        <taxon>Acidobacteriaceae</taxon>
        <taxon>Granulicella</taxon>
    </lineage>
</organism>
<evidence type="ECO:0000313" key="2">
    <source>
        <dbReference type="EMBL" id="ADW70621.1"/>
    </source>
</evidence>
<protein>
    <submittedName>
        <fullName evidence="2">Uncharacterized protein</fullName>
    </submittedName>
</protein>
<dbReference type="EMBL" id="CP002480">
    <property type="protein sequence ID" value="ADW70621.1"/>
    <property type="molecule type" value="Genomic_DNA"/>
</dbReference>
<feature type="region of interest" description="Disordered" evidence="1">
    <location>
        <begin position="1"/>
        <end position="32"/>
    </location>
</feature>
<evidence type="ECO:0000313" key="3">
    <source>
        <dbReference type="Proteomes" id="UP000000343"/>
    </source>
</evidence>
<evidence type="ECO:0000256" key="1">
    <source>
        <dbReference type="SAM" id="MobiDB-lite"/>
    </source>
</evidence>
<dbReference type="AlphaFoldDB" id="E8X5J4"/>
<accession>E8X5J4</accession>
<proteinExistence type="predicted"/>
<sequence>MSLSPTTVPRNTIPSSLRKPIQSTRISPSPYRSAHATLLTNMKSEARTAPAALKSRFSLMPKESEDAKITGSTRSLERRLLALNLSGSRMARINPAA</sequence>
<dbReference type="OrthoDB" id="121894at2"/>
<keyword evidence="3" id="KW-1185">Reference proteome</keyword>
<dbReference type="HOGENOM" id="CLU_2342811_0_0_0"/>
<dbReference type="PaxDb" id="1198114-AciX9_3618"/>
<feature type="compositionally biased region" description="Polar residues" evidence="1">
    <location>
        <begin position="1"/>
        <end position="27"/>
    </location>
</feature>
<name>E8X5J4_GRATM</name>